<evidence type="ECO:0000313" key="2">
    <source>
        <dbReference type="EMBL" id="KPM48578.1"/>
    </source>
</evidence>
<dbReference type="STRING" id="1605367.AFM12_08175"/>
<evidence type="ECO:0000313" key="3">
    <source>
        <dbReference type="Proteomes" id="UP000050454"/>
    </source>
</evidence>
<proteinExistence type="predicted"/>
<comment type="caution">
    <text evidence="2">The sequence shown here is derived from an EMBL/GenBank/DDBJ whole genome shotgun (WGS) entry which is preliminary data.</text>
</comment>
<keyword evidence="1" id="KW-0732">Signal</keyword>
<dbReference type="OrthoDB" id="981332at2"/>
<dbReference type="AlphaFoldDB" id="A0A0P7C312"/>
<protein>
    <recommendedName>
        <fullName evidence="4">Lipoprotein</fullName>
    </recommendedName>
</protein>
<dbReference type="PROSITE" id="PS51257">
    <property type="entry name" value="PROKAR_LIPOPROTEIN"/>
    <property type="match status" value="1"/>
</dbReference>
<evidence type="ECO:0008006" key="4">
    <source>
        <dbReference type="Google" id="ProtNLM"/>
    </source>
</evidence>
<evidence type="ECO:0000256" key="1">
    <source>
        <dbReference type="SAM" id="SignalP"/>
    </source>
</evidence>
<feature type="signal peptide" evidence="1">
    <location>
        <begin position="1"/>
        <end position="17"/>
    </location>
</feature>
<feature type="chain" id="PRO_5006136502" description="Lipoprotein" evidence="1">
    <location>
        <begin position="18"/>
        <end position="127"/>
    </location>
</feature>
<sequence length="127" mass="14252">MKFLTPLLFLLFFSACVSEPFELGDGVDLESFKKDRGGCENLRSGQIEALKAVSDNILTHSENEVLATLGRYDFQILDRKNQKVFVYYLEEGPHCEAIQNESSAISMAVYFNATSLAKEVTFQQGMP</sequence>
<accession>A0A0P7C312</accession>
<dbReference type="EMBL" id="LGTQ01000006">
    <property type="protein sequence ID" value="KPM48578.1"/>
    <property type="molecule type" value="Genomic_DNA"/>
</dbReference>
<dbReference type="Proteomes" id="UP000050454">
    <property type="component" value="Unassembled WGS sequence"/>
</dbReference>
<keyword evidence="3" id="KW-1185">Reference proteome</keyword>
<reference evidence="2 3" key="1">
    <citation type="submission" date="2015-07" db="EMBL/GenBank/DDBJ databases">
        <title>The draft genome sequence of Leadbetterella sp. JN14-9.</title>
        <authorList>
            <person name="Liu Y."/>
            <person name="Du J."/>
            <person name="Shao Z."/>
        </authorList>
    </citation>
    <scope>NUCLEOTIDE SEQUENCE [LARGE SCALE GENOMIC DNA]</scope>
    <source>
        <strain evidence="2 3">JN14-9</strain>
    </source>
</reference>
<dbReference type="RefSeq" id="WP_055146461.1">
    <property type="nucleotide sequence ID" value="NZ_JXSZ01000006.1"/>
</dbReference>
<gene>
    <name evidence="2" type="ORF">AFM12_08175</name>
</gene>
<name>A0A0P7C312_9BACT</name>
<organism evidence="2 3">
    <name type="scientific">Jiulongibacter sediminis</name>
    <dbReference type="NCBI Taxonomy" id="1605367"/>
    <lineage>
        <taxon>Bacteria</taxon>
        <taxon>Pseudomonadati</taxon>
        <taxon>Bacteroidota</taxon>
        <taxon>Cytophagia</taxon>
        <taxon>Cytophagales</taxon>
        <taxon>Leadbetterellaceae</taxon>
        <taxon>Jiulongibacter</taxon>
    </lineage>
</organism>